<proteinExistence type="predicted"/>
<organism evidence="7 8">
    <name type="scientific">Nyssa sinensis</name>
    <dbReference type="NCBI Taxonomy" id="561372"/>
    <lineage>
        <taxon>Eukaryota</taxon>
        <taxon>Viridiplantae</taxon>
        <taxon>Streptophyta</taxon>
        <taxon>Embryophyta</taxon>
        <taxon>Tracheophyta</taxon>
        <taxon>Spermatophyta</taxon>
        <taxon>Magnoliopsida</taxon>
        <taxon>eudicotyledons</taxon>
        <taxon>Gunneridae</taxon>
        <taxon>Pentapetalae</taxon>
        <taxon>asterids</taxon>
        <taxon>Cornales</taxon>
        <taxon>Nyssaceae</taxon>
        <taxon>Nyssa</taxon>
    </lineage>
</organism>
<evidence type="ECO:0000313" key="8">
    <source>
        <dbReference type="Proteomes" id="UP000325577"/>
    </source>
</evidence>
<name>A0A5J5BWZ5_9ASTE</name>
<dbReference type="Proteomes" id="UP000325577">
    <property type="component" value="Linkage Group LG1"/>
</dbReference>
<evidence type="ECO:0000256" key="3">
    <source>
        <dbReference type="ARBA" id="ARBA00023125"/>
    </source>
</evidence>
<dbReference type="PROSITE" id="PS50066">
    <property type="entry name" value="MADS_BOX_2"/>
    <property type="match status" value="1"/>
</dbReference>
<dbReference type="OrthoDB" id="1896642at2759"/>
<dbReference type="Gene3D" id="3.40.1810.10">
    <property type="entry name" value="Transcription factor, MADS-box"/>
    <property type="match status" value="1"/>
</dbReference>
<dbReference type="SUPFAM" id="SSF55455">
    <property type="entry name" value="SRF-like"/>
    <property type="match status" value="1"/>
</dbReference>
<dbReference type="Pfam" id="PF00319">
    <property type="entry name" value="SRF-TF"/>
    <property type="match status" value="1"/>
</dbReference>
<evidence type="ECO:0000259" key="6">
    <source>
        <dbReference type="PROSITE" id="PS50066"/>
    </source>
</evidence>
<reference evidence="7 8" key="1">
    <citation type="submission" date="2019-09" db="EMBL/GenBank/DDBJ databases">
        <title>A chromosome-level genome assembly of the Chinese tupelo Nyssa sinensis.</title>
        <authorList>
            <person name="Yang X."/>
            <person name="Kang M."/>
            <person name="Yang Y."/>
            <person name="Xiong H."/>
            <person name="Wang M."/>
            <person name="Zhang Z."/>
            <person name="Wang Z."/>
            <person name="Wu H."/>
            <person name="Ma T."/>
            <person name="Liu J."/>
            <person name="Xi Z."/>
        </authorList>
    </citation>
    <scope>NUCLEOTIDE SEQUENCE [LARGE SCALE GENOMIC DNA]</scope>
    <source>
        <strain evidence="7">J267</strain>
        <tissue evidence="7">Leaf</tissue>
    </source>
</reference>
<accession>A0A5J5BWZ5</accession>
<sequence>MGRKKIAIKKQEDQSKRHETFSKRRIGLFNEAAELCMLNGAQIAILVSSPSDNPKVFSFGHPSADAVIDPFLTHLSPVASDDDRIKDSLRPLHRELRALEREMKTEMGELKEKLGGEEWWASDEYKKWESIEENR</sequence>
<keyword evidence="4" id="KW-0804">Transcription</keyword>
<evidence type="ECO:0000256" key="4">
    <source>
        <dbReference type="ARBA" id="ARBA00023163"/>
    </source>
</evidence>
<dbReference type="GO" id="GO:0000981">
    <property type="term" value="F:DNA-binding transcription factor activity, RNA polymerase II-specific"/>
    <property type="evidence" value="ECO:0007669"/>
    <property type="project" value="TreeGrafter"/>
</dbReference>
<dbReference type="InterPro" id="IPR036879">
    <property type="entry name" value="TF_MADSbox_sf"/>
</dbReference>
<keyword evidence="3" id="KW-0238">DNA-binding</keyword>
<comment type="subcellular location">
    <subcellularLocation>
        <location evidence="1">Nucleus</location>
    </subcellularLocation>
</comment>
<keyword evidence="8" id="KW-1185">Reference proteome</keyword>
<gene>
    <name evidence="7" type="ORF">F0562_004102</name>
</gene>
<dbReference type="PANTHER" id="PTHR11945:SF629">
    <property type="entry name" value="OS02G0164450 PROTEIN"/>
    <property type="match status" value="1"/>
</dbReference>
<dbReference type="GO" id="GO:0000978">
    <property type="term" value="F:RNA polymerase II cis-regulatory region sequence-specific DNA binding"/>
    <property type="evidence" value="ECO:0007669"/>
    <property type="project" value="TreeGrafter"/>
</dbReference>
<evidence type="ECO:0000256" key="1">
    <source>
        <dbReference type="ARBA" id="ARBA00004123"/>
    </source>
</evidence>
<dbReference type="EMBL" id="CM018032">
    <property type="protein sequence ID" value="KAA8547673.1"/>
    <property type="molecule type" value="Genomic_DNA"/>
</dbReference>
<dbReference type="GO" id="GO:0046983">
    <property type="term" value="F:protein dimerization activity"/>
    <property type="evidence" value="ECO:0007669"/>
    <property type="project" value="InterPro"/>
</dbReference>
<dbReference type="PANTHER" id="PTHR11945">
    <property type="entry name" value="MADS BOX PROTEIN"/>
    <property type="match status" value="1"/>
</dbReference>
<evidence type="ECO:0000256" key="5">
    <source>
        <dbReference type="ARBA" id="ARBA00023242"/>
    </source>
</evidence>
<evidence type="ECO:0000313" key="7">
    <source>
        <dbReference type="EMBL" id="KAA8547673.1"/>
    </source>
</evidence>
<feature type="domain" description="MADS-box" evidence="6">
    <location>
        <begin position="1"/>
        <end position="61"/>
    </location>
</feature>
<protein>
    <recommendedName>
        <fullName evidence="6">MADS-box domain-containing protein</fullName>
    </recommendedName>
</protein>
<dbReference type="InterPro" id="IPR002100">
    <property type="entry name" value="TF_MADSbox"/>
</dbReference>
<keyword evidence="2" id="KW-0805">Transcription regulation</keyword>
<dbReference type="PRINTS" id="PR00404">
    <property type="entry name" value="MADSDOMAIN"/>
</dbReference>
<dbReference type="SMART" id="SM00432">
    <property type="entry name" value="MADS"/>
    <property type="match status" value="1"/>
</dbReference>
<dbReference type="AlphaFoldDB" id="A0A5J5BWZ5"/>
<keyword evidence="5" id="KW-0539">Nucleus</keyword>
<dbReference type="GO" id="GO:0005634">
    <property type="term" value="C:nucleus"/>
    <property type="evidence" value="ECO:0007669"/>
    <property type="project" value="UniProtKB-SubCell"/>
</dbReference>
<evidence type="ECO:0000256" key="2">
    <source>
        <dbReference type="ARBA" id="ARBA00023015"/>
    </source>
</evidence>